<dbReference type="InterPro" id="IPR038408">
    <property type="entry name" value="GNK2_sf"/>
</dbReference>
<dbReference type="PANTHER" id="PTHR32099">
    <property type="entry name" value="CYSTEINE-RICH REPEAT SECRETORY PROTEIN"/>
    <property type="match status" value="1"/>
</dbReference>
<protein>
    <recommendedName>
        <fullName evidence="4">Gnk2-homologous domain-containing protein</fullName>
    </recommendedName>
</protein>
<keyword evidence="1" id="KW-0732">Signal</keyword>
<dbReference type="Proteomes" id="UP000323000">
    <property type="component" value="Chromosome 13"/>
</dbReference>
<dbReference type="CDD" id="cd23509">
    <property type="entry name" value="Gnk2-like"/>
    <property type="match status" value="1"/>
</dbReference>
<sequence length="165" mass="18971">MYGLLQCTQDLYDTDCRECLSNAIANLPTEAIGGRLLLPSYYCRYELYKFYNENLTALPPATPALSPPSTVSKPKEKTQISSSTIIAIVAPITVAAVLFFAVYCFLTRRARKKNITTEDEIGKFENYFVIKFEQSFMSLGRIWMVSYISYLQLSFLNISQRRRWK</sequence>
<dbReference type="PANTHER" id="PTHR32099:SF42">
    <property type="entry name" value="CYSTEINE-RICH RECEPTOR-LIKE PROTEIN KINASE 9-RELATED"/>
    <property type="match status" value="1"/>
</dbReference>
<evidence type="ECO:0000259" key="4">
    <source>
        <dbReference type="PROSITE" id="PS51473"/>
    </source>
</evidence>
<evidence type="ECO:0000313" key="5">
    <source>
        <dbReference type="EMBL" id="TXG47148.1"/>
    </source>
</evidence>
<keyword evidence="6" id="KW-1185">Reference proteome</keyword>
<keyword evidence="3" id="KW-0472">Membrane</keyword>
<dbReference type="AlphaFoldDB" id="A0A5C7GR42"/>
<keyword evidence="3" id="KW-1133">Transmembrane helix</keyword>
<proteinExistence type="predicted"/>
<keyword evidence="3" id="KW-0812">Transmembrane</keyword>
<name>A0A5C7GR42_9ROSI</name>
<reference evidence="6" key="1">
    <citation type="journal article" date="2019" name="Gigascience">
        <title>De novo genome assembly of the endangered Acer yangbiense, a plant species with extremely small populations endemic to Yunnan Province, China.</title>
        <authorList>
            <person name="Yang J."/>
            <person name="Wariss H.M."/>
            <person name="Tao L."/>
            <person name="Zhang R."/>
            <person name="Yun Q."/>
            <person name="Hollingsworth P."/>
            <person name="Dao Z."/>
            <person name="Luo G."/>
            <person name="Guo H."/>
            <person name="Ma Y."/>
            <person name="Sun W."/>
        </authorList>
    </citation>
    <scope>NUCLEOTIDE SEQUENCE [LARGE SCALE GENOMIC DNA]</scope>
    <source>
        <strain evidence="6">cv. Malutang</strain>
    </source>
</reference>
<comment type="caution">
    <text evidence="5">The sequence shown here is derived from an EMBL/GenBank/DDBJ whole genome shotgun (WGS) entry which is preliminary data.</text>
</comment>
<evidence type="ECO:0000256" key="1">
    <source>
        <dbReference type="ARBA" id="ARBA00022729"/>
    </source>
</evidence>
<evidence type="ECO:0000313" key="6">
    <source>
        <dbReference type="Proteomes" id="UP000323000"/>
    </source>
</evidence>
<dbReference type="PROSITE" id="PS51473">
    <property type="entry name" value="GNK2"/>
    <property type="match status" value="1"/>
</dbReference>
<dbReference type="Pfam" id="PF01657">
    <property type="entry name" value="Stress-antifung"/>
    <property type="match status" value="1"/>
</dbReference>
<dbReference type="Gene3D" id="3.30.430.20">
    <property type="entry name" value="Gnk2 domain, C-X8-C-X2-C motif"/>
    <property type="match status" value="1"/>
</dbReference>
<gene>
    <name evidence="5" type="ORF">EZV62_026442</name>
</gene>
<accession>A0A5C7GR42</accession>
<feature type="domain" description="Gnk2-homologous" evidence="4">
    <location>
        <begin position="1"/>
        <end position="50"/>
    </location>
</feature>
<dbReference type="EMBL" id="VAHF01000013">
    <property type="protein sequence ID" value="TXG47148.1"/>
    <property type="molecule type" value="Genomic_DNA"/>
</dbReference>
<dbReference type="InterPro" id="IPR002902">
    <property type="entry name" value="GNK2"/>
</dbReference>
<organism evidence="5 6">
    <name type="scientific">Acer yangbiense</name>
    <dbReference type="NCBI Taxonomy" id="1000413"/>
    <lineage>
        <taxon>Eukaryota</taxon>
        <taxon>Viridiplantae</taxon>
        <taxon>Streptophyta</taxon>
        <taxon>Embryophyta</taxon>
        <taxon>Tracheophyta</taxon>
        <taxon>Spermatophyta</taxon>
        <taxon>Magnoliopsida</taxon>
        <taxon>eudicotyledons</taxon>
        <taxon>Gunneridae</taxon>
        <taxon>Pentapetalae</taxon>
        <taxon>rosids</taxon>
        <taxon>malvids</taxon>
        <taxon>Sapindales</taxon>
        <taxon>Sapindaceae</taxon>
        <taxon>Hippocastanoideae</taxon>
        <taxon>Acereae</taxon>
        <taxon>Acer</taxon>
    </lineage>
</organism>
<evidence type="ECO:0000256" key="3">
    <source>
        <dbReference type="SAM" id="Phobius"/>
    </source>
</evidence>
<evidence type="ECO:0000256" key="2">
    <source>
        <dbReference type="ARBA" id="ARBA00022737"/>
    </source>
</evidence>
<keyword evidence="2" id="KW-0677">Repeat</keyword>
<feature type="transmembrane region" description="Helical" evidence="3">
    <location>
        <begin position="85"/>
        <end position="106"/>
    </location>
</feature>